<dbReference type="AlphaFoldDB" id="A0AB39UY81"/>
<dbReference type="PANTHER" id="PTHR32309">
    <property type="entry name" value="TYROSINE-PROTEIN KINASE"/>
    <property type="match status" value="1"/>
</dbReference>
<reference evidence="3" key="1">
    <citation type="submission" date="2024-05" db="EMBL/GenBank/DDBJ databases">
        <title>Genome sequencing of novel strain.</title>
        <authorList>
            <person name="Ganbat D."/>
            <person name="Ganbat S."/>
            <person name="Lee S.-J."/>
        </authorList>
    </citation>
    <scope>NUCLEOTIDE SEQUENCE</scope>
    <source>
        <strain evidence="3">SMD15-11</strain>
    </source>
</reference>
<evidence type="ECO:0000256" key="2">
    <source>
        <dbReference type="ARBA" id="ARBA00022840"/>
    </source>
</evidence>
<dbReference type="SUPFAM" id="SSF52540">
    <property type="entry name" value="P-loop containing nucleoside triphosphate hydrolases"/>
    <property type="match status" value="1"/>
</dbReference>
<dbReference type="CDD" id="cd05387">
    <property type="entry name" value="BY-kinase"/>
    <property type="match status" value="1"/>
</dbReference>
<gene>
    <name evidence="3" type="ORF">AAIA72_03050</name>
</gene>
<dbReference type="InterPro" id="IPR050445">
    <property type="entry name" value="Bact_polysacc_biosynth/exp"/>
</dbReference>
<sequence length="274" mass="30946">MSEGKKNPKSGDVLPLHNESIDDAIKGMDLWLDAREEQADDQALQKFEFSRQIKQMREPLALSPHDLERRKIIYPEMDDRLVLDRFRELRTRLLELSRGENFVLLVTSVAPEGGGSFTALNLASAIALDATKTALLIDCNLREPSLHRYLDLVPDMGVTDFIEDPDMEVASIIYPTGIKRLRLIPAGSRRESPSEFFTSFRMKYFIKSIRARYPDRFVIMDAPSISTSPDARILSELADYTLLVVPHARVTPEEVQKAAESVYPGRLAGVVLND</sequence>
<protein>
    <submittedName>
        <fullName evidence="3">Polysaccharide biosynthesis protein</fullName>
    </submittedName>
</protein>
<dbReference type="KEGG" id="tcd:AAIA72_03050"/>
<dbReference type="InterPro" id="IPR027417">
    <property type="entry name" value="P-loop_NTPase"/>
</dbReference>
<dbReference type="RefSeq" id="WP_369601979.1">
    <property type="nucleotide sequence ID" value="NZ_CP154858.1"/>
</dbReference>
<dbReference type="Gene3D" id="3.40.50.300">
    <property type="entry name" value="P-loop containing nucleotide triphosphate hydrolases"/>
    <property type="match status" value="1"/>
</dbReference>
<dbReference type="GO" id="GO:0005886">
    <property type="term" value="C:plasma membrane"/>
    <property type="evidence" value="ECO:0007669"/>
    <property type="project" value="TreeGrafter"/>
</dbReference>
<accession>A0AB39UY81</accession>
<name>A0AB39UY81_9GAMM</name>
<dbReference type="PANTHER" id="PTHR32309:SF13">
    <property type="entry name" value="FERRIC ENTEROBACTIN TRANSPORT PROTEIN FEPE"/>
    <property type="match status" value="1"/>
</dbReference>
<evidence type="ECO:0000313" key="3">
    <source>
        <dbReference type="EMBL" id="XDT72978.1"/>
    </source>
</evidence>
<keyword evidence="1" id="KW-0547">Nucleotide-binding</keyword>
<evidence type="ECO:0000256" key="1">
    <source>
        <dbReference type="ARBA" id="ARBA00022741"/>
    </source>
</evidence>
<keyword evidence="2" id="KW-0067">ATP-binding</keyword>
<dbReference type="GO" id="GO:0004713">
    <property type="term" value="F:protein tyrosine kinase activity"/>
    <property type="evidence" value="ECO:0007669"/>
    <property type="project" value="TreeGrafter"/>
</dbReference>
<proteinExistence type="predicted"/>
<organism evidence="3">
    <name type="scientific">Thermohahella caldifontis</name>
    <dbReference type="NCBI Taxonomy" id="3142973"/>
    <lineage>
        <taxon>Bacteria</taxon>
        <taxon>Pseudomonadati</taxon>
        <taxon>Pseudomonadota</taxon>
        <taxon>Gammaproteobacteria</taxon>
        <taxon>Oceanospirillales</taxon>
        <taxon>Hahellaceae</taxon>
        <taxon>Thermohahella</taxon>
    </lineage>
</organism>
<dbReference type="EMBL" id="CP154858">
    <property type="protein sequence ID" value="XDT72978.1"/>
    <property type="molecule type" value="Genomic_DNA"/>
</dbReference>
<dbReference type="InterPro" id="IPR005702">
    <property type="entry name" value="Wzc-like_C"/>
</dbReference>